<dbReference type="GO" id="GO:0008966">
    <property type="term" value="F:phosphoglucosamine mutase activity"/>
    <property type="evidence" value="ECO:0007669"/>
    <property type="project" value="TreeGrafter"/>
</dbReference>
<dbReference type="Pfam" id="PF00408">
    <property type="entry name" value="PGM_PMM_IV"/>
    <property type="match status" value="1"/>
</dbReference>
<reference evidence="8" key="1">
    <citation type="submission" date="2020-05" db="EMBL/GenBank/DDBJ databases">
        <authorList>
            <person name="Chiriac C."/>
            <person name="Salcher M."/>
            <person name="Ghai R."/>
            <person name="Kavagutti S V."/>
        </authorList>
    </citation>
    <scope>NUCLEOTIDE SEQUENCE</scope>
</reference>
<evidence type="ECO:0000259" key="7">
    <source>
        <dbReference type="Pfam" id="PF02880"/>
    </source>
</evidence>
<keyword evidence="3" id="KW-0479">Metal-binding</keyword>
<organism evidence="8">
    <name type="scientific">freshwater metagenome</name>
    <dbReference type="NCBI Taxonomy" id="449393"/>
    <lineage>
        <taxon>unclassified sequences</taxon>
        <taxon>metagenomes</taxon>
        <taxon>ecological metagenomes</taxon>
    </lineage>
</organism>
<dbReference type="SUPFAM" id="SSF53738">
    <property type="entry name" value="Phosphoglucomutase, first 3 domains"/>
    <property type="match status" value="2"/>
</dbReference>
<dbReference type="GO" id="GO:0006048">
    <property type="term" value="P:UDP-N-acetylglucosamine biosynthetic process"/>
    <property type="evidence" value="ECO:0007669"/>
    <property type="project" value="TreeGrafter"/>
</dbReference>
<keyword evidence="4" id="KW-0460">Magnesium</keyword>
<dbReference type="PANTHER" id="PTHR42946:SF1">
    <property type="entry name" value="PHOSPHOGLUCOMUTASE (ALPHA-D-GLUCOSE-1,6-BISPHOSPHATE-DEPENDENT)"/>
    <property type="match status" value="1"/>
</dbReference>
<feature type="domain" description="Alpha-D-phosphohexomutase alpha/beta/alpha" evidence="7">
    <location>
        <begin position="34"/>
        <end position="146"/>
    </location>
</feature>
<dbReference type="GO" id="GO:0004615">
    <property type="term" value="F:phosphomannomutase activity"/>
    <property type="evidence" value="ECO:0007669"/>
    <property type="project" value="TreeGrafter"/>
</dbReference>
<dbReference type="GO" id="GO:0046872">
    <property type="term" value="F:metal ion binding"/>
    <property type="evidence" value="ECO:0007669"/>
    <property type="project" value="UniProtKB-KW"/>
</dbReference>
<dbReference type="FunFam" id="3.30.310.50:FF:000001">
    <property type="entry name" value="Phosphoglucosamine mutase"/>
    <property type="match status" value="1"/>
</dbReference>
<dbReference type="Pfam" id="PF02880">
    <property type="entry name" value="PGM_PMM_III"/>
    <property type="match status" value="1"/>
</dbReference>
<dbReference type="GO" id="GO:0005829">
    <property type="term" value="C:cytosol"/>
    <property type="evidence" value="ECO:0007669"/>
    <property type="project" value="TreeGrafter"/>
</dbReference>
<dbReference type="Gene3D" id="3.30.310.50">
    <property type="entry name" value="Alpha-D-phosphohexomutase, C-terminal domain"/>
    <property type="match status" value="1"/>
</dbReference>
<sequence length="223" mass="23877">MQEAVKREKADLGIAHDGDSDRCLAVDSNGEIIDGDQIMAILAIGALRDGTLRENTVVATVMSNLGFLHAMRDAGVKVITTQVGDRYVLERMLQGNFSLGGEQSGHLILRDFANTGDGILTALALLQEMKRSNKSAAELASLMQRYPQVLINVKNVDKAKLAHSAAVAQAIGDAESKLADNGRVLLRASGTEPLIRVMVEAQSDTLASEIANSLAKVVEQELR</sequence>
<evidence type="ECO:0000256" key="5">
    <source>
        <dbReference type="ARBA" id="ARBA00023235"/>
    </source>
</evidence>
<accession>A0A6J7J2H9</accession>
<dbReference type="PANTHER" id="PTHR42946">
    <property type="entry name" value="PHOSPHOHEXOSE MUTASE"/>
    <property type="match status" value="1"/>
</dbReference>
<evidence type="ECO:0000256" key="1">
    <source>
        <dbReference type="ARBA" id="ARBA00001946"/>
    </source>
</evidence>
<dbReference type="InterPro" id="IPR016055">
    <property type="entry name" value="A-D-PHexomutase_a/b/a-I/II/III"/>
</dbReference>
<dbReference type="InterPro" id="IPR050060">
    <property type="entry name" value="Phosphoglucosamine_mutase"/>
</dbReference>
<dbReference type="GO" id="GO:0009252">
    <property type="term" value="P:peptidoglycan biosynthetic process"/>
    <property type="evidence" value="ECO:0007669"/>
    <property type="project" value="TreeGrafter"/>
</dbReference>
<evidence type="ECO:0000256" key="4">
    <source>
        <dbReference type="ARBA" id="ARBA00022842"/>
    </source>
</evidence>
<dbReference type="Gene3D" id="3.40.120.10">
    <property type="entry name" value="Alpha-D-Glucose-1,6-Bisphosphate, subunit A, domain 3"/>
    <property type="match status" value="2"/>
</dbReference>
<dbReference type="AlphaFoldDB" id="A0A6J7J2H9"/>
<dbReference type="SUPFAM" id="SSF55957">
    <property type="entry name" value="Phosphoglucomutase, C-terminal domain"/>
    <property type="match status" value="1"/>
</dbReference>
<protein>
    <submittedName>
        <fullName evidence="8">Unannotated protein</fullName>
    </submittedName>
</protein>
<evidence type="ECO:0000313" key="8">
    <source>
        <dbReference type="EMBL" id="CAB4937425.1"/>
    </source>
</evidence>
<dbReference type="InterPro" id="IPR005843">
    <property type="entry name" value="A-D-PHexomutase_C"/>
</dbReference>
<proteinExistence type="predicted"/>
<dbReference type="EMBL" id="CAFBNG010000057">
    <property type="protein sequence ID" value="CAB4937425.1"/>
    <property type="molecule type" value="Genomic_DNA"/>
</dbReference>
<keyword evidence="2" id="KW-0597">Phosphoprotein</keyword>
<dbReference type="InterPro" id="IPR005846">
    <property type="entry name" value="A-D-PHexomutase_a/b/a-III"/>
</dbReference>
<evidence type="ECO:0000256" key="3">
    <source>
        <dbReference type="ARBA" id="ARBA00022723"/>
    </source>
</evidence>
<evidence type="ECO:0000256" key="2">
    <source>
        <dbReference type="ARBA" id="ARBA00022553"/>
    </source>
</evidence>
<feature type="domain" description="Alpha-D-phosphohexomutase C-terminal" evidence="6">
    <location>
        <begin position="150"/>
        <end position="216"/>
    </location>
</feature>
<dbReference type="FunFam" id="3.40.120.10:FF:000002">
    <property type="entry name" value="Phosphoglucosamine mutase"/>
    <property type="match status" value="1"/>
</dbReference>
<name>A0A6J7J2H9_9ZZZZ</name>
<gene>
    <name evidence="8" type="ORF">UFOPK3774_00428</name>
</gene>
<evidence type="ECO:0000259" key="6">
    <source>
        <dbReference type="Pfam" id="PF00408"/>
    </source>
</evidence>
<dbReference type="InterPro" id="IPR036900">
    <property type="entry name" value="A-D-PHexomutase_C_sf"/>
</dbReference>
<comment type="cofactor">
    <cofactor evidence="1">
        <name>Mg(2+)</name>
        <dbReference type="ChEBI" id="CHEBI:18420"/>
    </cofactor>
</comment>
<keyword evidence="5" id="KW-0413">Isomerase</keyword>
<dbReference type="GO" id="GO:0005975">
    <property type="term" value="P:carbohydrate metabolic process"/>
    <property type="evidence" value="ECO:0007669"/>
    <property type="project" value="InterPro"/>
</dbReference>